<dbReference type="Gene3D" id="3.60.21.10">
    <property type="match status" value="1"/>
</dbReference>
<keyword evidence="3" id="KW-1185">Reference proteome</keyword>
<dbReference type="EMBL" id="QICL01000025">
    <property type="protein sequence ID" value="PXV61229.1"/>
    <property type="molecule type" value="Genomic_DNA"/>
</dbReference>
<evidence type="ECO:0000313" key="3">
    <source>
        <dbReference type="Proteomes" id="UP000247973"/>
    </source>
</evidence>
<evidence type="ECO:0000259" key="1">
    <source>
        <dbReference type="Pfam" id="PF00149"/>
    </source>
</evidence>
<dbReference type="GO" id="GO:0016787">
    <property type="term" value="F:hydrolase activity"/>
    <property type="evidence" value="ECO:0007669"/>
    <property type="project" value="InterPro"/>
</dbReference>
<evidence type="ECO:0000313" key="2">
    <source>
        <dbReference type="EMBL" id="PXV61229.1"/>
    </source>
</evidence>
<dbReference type="InterPro" id="IPR004843">
    <property type="entry name" value="Calcineurin-like_PHP"/>
</dbReference>
<reference evidence="2 3" key="1">
    <citation type="submission" date="2018-03" db="EMBL/GenBank/DDBJ databases">
        <title>Genomic Encyclopedia of Archaeal and Bacterial Type Strains, Phase II (KMG-II): from individual species to whole genera.</title>
        <authorList>
            <person name="Goeker M."/>
        </authorList>
    </citation>
    <scope>NUCLEOTIDE SEQUENCE [LARGE SCALE GENOMIC DNA]</scope>
    <source>
        <strain evidence="2 3">DSM 100214</strain>
    </source>
</reference>
<organism evidence="2 3">
    <name type="scientific">Dysgonomonas alginatilytica</name>
    <dbReference type="NCBI Taxonomy" id="1605892"/>
    <lineage>
        <taxon>Bacteria</taxon>
        <taxon>Pseudomonadati</taxon>
        <taxon>Bacteroidota</taxon>
        <taxon>Bacteroidia</taxon>
        <taxon>Bacteroidales</taxon>
        <taxon>Dysgonomonadaceae</taxon>
        <taxon>Dysgonomonas</taxon>
    </lineage>
</organism>
<proteinExistence type="predicted"/>
<feature type="domain" description="Calcineurin-like phosphoesterase" evidence="1">
    <location>
        <begin position="1"/>
        <end position="141"/>
    </location>
</feature>
<dbReference type="RefSeq" id="WP_110311850.1">
    <property type="nucleotide sequence ID" value="NZ_QICL01000025.1"/>
</dbReference>
<dbReference type="Pfam" id="PF00149">
    <property type="entry name" value="Metallophos"/>
    <property type="match status" value="1"/>
</dbReference>
<protein>
    <submittedName>
        <fullName evidence="2">Calcineurin-like phosphoesterase family protein</fullName>
    </submittedName>
</protein>
<gene>
    <name evidence="2" type="ORF">CLV62_12562</name>
</gene>
<comment type="caution">
    <text evidence="2">The sequence shown here is derived from an EMBL/GenBank/DDBJ whole genome shotgun (WGS) entry which is preliminary data.</text>
</comment>
<dbReference type="Proteomes" id="UP000247973">
    <property type="component" value="Unassembled WGS sequence"/>
</dbReference>
<dbReference type="InterPro" id="IPR029052">
    <property type="entry name" value="Metallo-depent_PP-like"/>
</dbReference>
<dbReference type="OrthoDB" id="9808081at2"/>
<name>A0A2V3PJZ8_9BACT</name>
<accession>A0A2V3PJZ8</accession>
<dbReference type="AlphaFoldDB" id="A0A2V3PJZ8"/>
<sequence length="232" mass="26751">MKICVISDIHGSTLWETIVDREYDNVDRFIFLGDYLDAKYEQSSPSQQVENLEHIVEFKEEFQSVDLLIGNHDLQYVGGEKVDFNSKTYELVKPYLTFLIERGMLQVITQYDNYLFSHAGLSSVWMKKKGINSESEINQRFKENPLFVDYVSKSNSDNSGDNDYQSPLWIRPASLGDSAYGNNIQVIGHNRLESGQIEIVHDKNRKFILTDTGMKQYLIIDTESGKEEILNI</sequence>
<dbReference type="SUPFAM" id="SSF56300">
    <property type="entry name" value="Metallo-dependent phosphatases"/>
    <property type="match status" value="1"/>
</dbReference>